<evidence type="ECO:0000313" key="1">
    <source>
        <dbReference type="EMBL" id="KKM14482.1"/>
    </source>
</evidence>
<dbReference type="EMBL" id="LAZR01015136">
    <property type="protein sequence ID" value="KKM14482.1"/>
    <property type="molecule type" value="Genomic_DNA"/>
</dbReference>
<feature type="non-terminal residue" evidence="1">
    <location>
        <position position="238"/>
    </location>
</feature>
<evidence type="ECO:0008006" key="2">
    <source>
        <dbReference type="Google" id="ProtNLM"/>
    </source>
</evidence>
<dbReference type="AlphaFoldDB" id="A0A0F9HH64"/>
<name>A0A0F9HH64_9ZZZZ</name>
<proteinExistence type="predicted"/>
<gene>
    <name evidence="1" type="ORF">LCGC14_1705700</name>
</gene>
<protein>
    <recommendedName>
        <fullName evidence="2">Outer membrane protein beta-barrel domain-containing protein</fullName>
    </recommendedName>
</protein>
<accession>A0A0F9HH64</accession>
<sequence length="238" mass="26949">MKYFVFLYLLVVFEFAYPTSSFGNISKSTISEKDEDSLEMPSQNVEKMSNQDCKSSIFSIGANYSYVNIKPSSKSSFDGHLGGLHAMYEYRPMNSFYGAAAFAWRQGSANGSGGSRSFIDINVVERLGYSFTFKSNTRLLTLFSGFGFRFLGHHLNPSTLSSDAFIGSFFPPFLTTETSLRINYHDFYIPLGFLLEYSLYSFFDLGLYVTWMPQVFSTAKIKPLGGAFWDLKETYSNF</sequence>
<reference evidence="1" key="1">
    <citation type="journal article" date="2015" name="Nature">
        <title>Complex archaea that bridge the gap between prokaryotes and eukaryotes.</title>
        <authorList>
            <person name="Spang A."/>
            <person name="Saw J.H."/>
            <person name="Jorgensen S.L."/>
            <person name="Zaremba-Niedzwiedzka K."/>
            <person name="Martijn J."/>
            <person name="Lind A.E."/>
            <person name="van Eijk R."/>
            <person name="Schleper C."/>
            <person name="Guy L."/>
            <person name="Ettema T.J."/>
        </authorList>
    </citation>
    <scope>NUCLEOTIDE SEQUENCE</scope>
</reference>
<comment type="caution">
    <text evidence="1">The sequence shown here is derived from an EMBL/GenBank/DDBJ whole genome shotgun (WGS) entry which is preliminary data.</text>
</comment>
<organism evidence="1">
    <name type="scientific">marine sediment metagenome</name>
    <dbReference type="NCBI Taxonomy" id="412755"/>
    <lineage>
        <taxon>unclassified sequences</taxon>
        <taxon>metagenomes</taxon>
        <taxon>ecological metagenomes</taxon>
    </lineage>
</organism>